<keyword evidence="4" id="KW-0472">Membrane</keyword>
<dbReference type="GO" id="GO:0043709">
    <property type="term" value="P:cell adhesion involved in single-species biofilm formation"/>
    <property type="evidence" value="ECO:0007669"/>
    <property type="project" value="TreeGrafter"/>
</dbReference>
<protein>
    <recommendedName>
        <fullName evidence="2">diguanylate cyclase</fullName>
        <ecNumber evidence="2">2.7.7.65</ecNumber>
    </recommendedName>
</protein>
<accession>A0A1I4MEH2</accession>
<organism evidence="6 8">
    <name type="scientific">Marinobacter salarius</name>
    <dbReference type="NCBI Taxonomy" id="1420917"/>
    <lineage>
        <taxon>Bacteria</taxon>
        <taxon>Pseudomonadati</taxon>
        <taxon>Pseudomonadota</taxon>
        <taxon>Gammaproteobacteria</taxon>
        <taxon>Pseudomonadales</taxon>
        <taxon>Marinobacteraceae</taxon>
        <taxon>Marinobacter</taxon>
    </lineage>
</organism>
<keyword evidence="4" id="KW-0812">Transmembrane</keyword>
<feature type="transmembrane region" description="Helical" evidence="4">
    <location>
        <begin position="246"/>
        <end position="264"/>
    </location>
</feature>
<comment type="catalytic activity">
    <reaction evidence="3">
        <text>2 GTP = 3',3'-c-di-GMP + 2 diphosphate</text>
        <dbReference type="Rhea" id="RHEA:24898"/>
        <dbReference type="ChEBI" id="CHEBI:33019"/>
        <dbReference type="ChEBI" id="CHEBI:37565"/>
        <dbReference type="ChEBI" id="CHEBI:58805"/>
        <dbReference type="EC" id="2.7.7.65"/>
    </reaction>
</comment>
<keyword evidence="4" id="KW-1133">Transmembrane helix</keyword>
<dbReference type="SUPFAM" id="SSF55073">
    <property type="entry name" value="Nucleotide cyclase"/>
    <property type="match status" value="1"/>
</dbReference>
<dbReference type="InterPro" id="IPR000160">
    <property type="entry name" value="GGDEF_dom"/>
</dbReference>
<keyword evidence="6" id="KW-0808">Transferase</keyword>
<dbReference type="FunFam" id="3.30.70.270:FF:000001">
    <property type="entry name" value="Diguanylate cyclase domain protein"/>
    <property type="match status" value="1"/>
</dbReference>
<dbReference type="PANTHER" id="PTHR45138">
    <property type="entry name" value="REGULATORY COMPONENTS OF SENSORY TRANSDUCTION SYSTEM"/>
    <property type="match status" value="1"/>
</dbReference>
<sequence length="481" mass="53146">MPAKSPALVRVSRRSKLPVLIRATDVLLGLDAIKNLLGSVSVGAISLYNHYTDTRARKPNRRAVDSLPLGPMQTASSVFTSVVGERFYVFTQTPRPKRFSIKMWSMTWPLMPKNNKTATMTQTTSRPSDTKLSQFRVKGEIPVPMLIGWLTLAAVPILLFFAWRSLDRGIPGSATALIVFAVLLSVNGIVYLLSRNSTLQRRGFITAITILFTYLAVNAVEDGSAIIWLFAYPPIIFYISEAKVGVLACSGGLAGVALLFSPLGDLVFDSPYSTSFRLTMLAVLGFEMSTCYVLDQSRRRSKLGLLKLAAEFEYAAKHDALTGLANRREAHEQLEAEYQRYLRNSRGFSVLLMDIDLFKSVNDNHGHQVGDETIVMVARTLREHSRKVDTLARWGGEEYLVLLPETDTVEAVQTANRIRQTIASTPIETQGGSINTTISVGVATIHGAESVDRLLQRADEALYRAKTLGRNKVCDFEGIHG</sequence>
<name>A0A1W6KD23_9GAMM</name>
<evidence type="ECO:0000256" key="4">
    <source>
        <dbReference type="SAM" id="Phobius"/>
    </source>
</evidence>
<accession>A0A1W6KD23</accession>
<dbReference type="STRING" id="1420917.AU15_08535"/>
<dbReference type="GO" id="GO:0005886">
    <property type="term" value="C:plasma membrane"/>
    <property type="evidence" value="ECO:0007669"/>
    <property type="project" value="TreeGrafter"/>
</dbReference>
<dbReference type="EMBL" id="FOTV01000021">
    <property type="protein sequence ID" value="SFM01621.1"/>
    <property type="molecule type" value="Genomic_DNA"/>
</dbReference>
<dbReference type="CDD" id="cd01949">
    <property type="entry name" value="GGDEF"/>
    <property type="match status" value="1"/>
</dbReference>
<feature type="transmembrane region" description="Helical" evidence="4">
    <location>
        <begin position="141"/>
        <end position="163"/>
    </location>
</feature>
<feature type="transmembrane region" description="Helical" evidence="4">
    <location>
        <begin position="276"/>
        <end position="294"/>
    </location>
</feature>
<dbReference type="Proteomes" id="UP000193100">
    <property type="component" value="Chromosome"/>
</dbReference>
<evidence type="ECO:0000256" key="2">
    <source>
        <dbReference type="ARBA" id="ARBA00012528"/>
    </source>
</evidence>
<evidence type="ECO:0000313" key="8">
    <source>
        <dbReference type="Proteomes" id="UP000193100"/>
    </source>
</evidence>
<dbReference type="Gene3D" id="3.30.70.270">
    <property type="match status" value="1"/>
</dbReference>
<dbReference type="NCBIfam" id="TIGR00254">
    <property type="entry name" value="GGDEF"/>
    <property type="match status" value="1"/>
</dbReference>
<evidence type="ECO:0000256" key="1">
    <source>
        <dbReference type="ARBA" id="ARBA00001946"/>
    </source>
</evidence>
<reference evidence="7 9" key="1">
    <citation type="submission" date="2016-10" db="EMBL/GenBank/DDBJ databases">
        <authorList>
            <person name="Varghese N."/>
            <person name="Submissions S."/>
        </authorList>
    </citation>
    <scope>NUCLEOTIDE SEQUENCE [LARGE SCALE GENOMIC DNA]</scope>
    <source>
        <strain evidence="7 9">DSM 26291</strain>
    </source>
</reference>
<dbReference type="EMBL" id="CP020931">
    <property type="protein sequence ID" value="ARM85301.1"/>
    <property type="molecule type" value="Genomic_DNA"/>
</dbReference>
<evidence type="ECO:0000256" key="3">
    <source>
        <dbReference type="ARBA" id="ARBA00034247"/>
    </source>
</evidence>
<keyword evidence="9" id="KW-1185">Reference proteome</keyword>
<evidence type="ECO:0000313" key="6">
    <source>
        <dbReference type="EMBL" id="ARM85301.1"/>
    </source>
</evidence>
<evidence type="ECO:0000313" key="9">
    <source>
        <dbReference type="Proteomes" id="UP000199211"/>
    </source>
</evidence>
<proteinExistence type="predicted"/>
<reference evidence="6 8" key="2">
    <citation type="submission" date="2017-04" db="EMBL/GenBank/DDBJ databases">
        <title>Genome Sequence of Marinobacter salarius strain SMR5 Isolated from a culture of the Diatom Skeletonema marinoi.</title>
        <authorList>
            <person name="Topel M."/>
            <person name="Pinder M.I.M."/>
            <person name="Johansson O.N."/>
            <person name="Kourtchenko O."/>
            <person name="Godhe A."/>
            <person name="Clarke A.K."/>
        </authorList>
    </citation>
    <scope>NUCLEOTIDE SEQUENCE [LARGE SCALE GENOMIC DNA]</scope>
    <source>
        <strain evidence="6 8">SMR5</strain>
    </source>
</reference>
<gene>
    <name evidence="6" type="primary">ydaM</name>
    <name evidence="6" type="ORF">MARSALSMR5_03261</name>
    <name evidence="7" type="ORF">SAMN04487868_12162</name>
</gene>
<dbReference type="PANTHER" id="PTHR45138:SF9">
    <property type="entry name" value="DIGUANYLATE CYCLASE DGCM-RELATED"/>
    <property type="match status" value="1"/>
</dbReference>
<dbReference type="InterPro" id="IPR043128">
    <property type="entry name" value="Rev_trsase/Diguanyl_cyclase"/>
</dbReference>
<feature type="domain" description="GGDEF" evidence="5">
    <location>
        <begin position="346"/>
        <end position="478"/>
    </location>
</feature>
<dbReference type="InterPro" id="IPR050469">
    <property type="entry name" value="Diguanylate_Cyclase"/>
</dbReference>
<dbReference type="GO" id="GO:0052621">
    <property type="term" value="F:diguanylate cyclase activity"/>
    <property type="evidence" value="ECO:0007669"/>
    <property type="project" value="UniProtKB-EC"/>
</dbReference>
<feature type="transmembrane region" description="Helical" evidence="4">
    <location>
        <begin position="169"/>
        <end position="192"/>
    </location>
</feature>
<dbReference type="SMART" id="SM00267">
    <property type="entry name" value="GGDEF"/>
    <property type="match status" value="1"/>
</dbReference>
<dbReference type="EC" id="2.7.7.65" evidence="2"/>
<dbReference type="PROSITE" id="PS50887">
    <property type="entry name" value="GGDEF"/>
    <property type="match status" value="1"/>
</dbReference>
<evidence type="ECO:0000313" key="7">
    <source>
        <dbReference type="EMBL" id="SFM01621.1"/>
    </source>
</evidence>
<dbReference type="Proteomes" id="UP000199211">
    <property type="component" value="Unassembled WGS sequence"/>
</dbReference>
<dbReference type="InterPro" id="IPR029787">
    <property type="entry name" value="Nucleotide_cyclase"/>
</dbReference>
<evidence type="ECO:0000259" key="5">
    <source>
        <dbReference type="PROSITE" id="PS50887"/>
    </source>
</evidence>
<dbReference type="GO" id="GO:1902201">
    <property type="term" value="P:negative regulation of bacterial-type flagellum-dependent cell motility"/>
    <property type="evidence" value="ECO:0007669"/>
    <property type="project" value="TreeGrafter"/>
</dbReference>
<dbReference type="AlphaFoldDB" id="A0A1W6KD23"/>
<comment type="cofactor">
    <cofactor evidence="1">
        <name>Mg(2+)</name>
        <dbReference type="ChEBI" id="CHEBI:18420"/>
    </cofactor>
</comment>
<keyword evidence="6" id="KW-0548">Nucleotidyltransferase</keyword>
<dbReference type="Pfam" id="PF00990">
    <property type="entry name" value="GGDEF"/>
    <property type="match status" value="1"/>
</dbReference>